<reference evidence="8" key="1">
    <citation type="journal article" date="2012" name="Nature">
        <title>The oyster genome reveals stress adaptation and complexity of shell formation.</title>
        <authorList>
            <person name="Zhang G."/>
            <person name="Fang X."/>
            <person name="Guo X."/>
            <person name="Li L."/>
            <person name="Luo R."/>
            <person name="Xu F."/>
            <person name="Yang P."/>
            <person name="Zhang L."/>
            <person name="Wang X."/>
            <person name="Qi H."/>
            <person name="Xiong Z."/>
            <person name="Que H."/>
            <person name="Xie Y."/>
            <person name="Holland P.W."/>
            <person name="Paps J."/>
            <person name="Zhu Y."/>
            <person name="Wu F."/>
            <person name="Chen Y."/>
            <person name="Wang J."/>
            <person name="Peng C."/>
            <person name="Meng J."/>
            <person name="Yang L."/>
            <person name="Liu J."/>
            <person name="Wen B."/>
            <person name="Zhang N."/>
            <person name="Huang Z."/>
            <person name="Zhu Q."/>
            <person name="Feng Y."/>
            <person name="Mount A."/>
            <person name="Hedgecock D."/>
            <person name="Xu Z."/>
            <person name="Liu Y."/>
            <person name="Domazet-Loso T."/>
            <person name="Du Y."/>
            <person name="Sun X."/>
            <person name="Zhang S."/>
            <person name="Liu B."/>
            <person name="Cheng P."/>
            <person name="Jiang X."/>
            <person name="Li J."/>
            <person name="Fan D."/>
            <person name="Wang W."/>
            <person name="Fu W."/>
            <person name="Wang T."/>
            <person name="Wang B."/>
            <person name="Zhang J."/>
            <person name="Peng Z."/>
            <person name="Li Y."/>
            <person name="Li N."/>
            <person name="Wang J."/>
            <person name="Chen M."/>
            <person name="He Y."/>
            <person name="Tan F."/>
            <person name="Song X."/>
            <person name="Zheng Q."/>
            <person name="Huang R."/>
            <person name="Yang H."/>
            <person name="Du X."/>
            <person name="Chen L."/>
            <person name="Yang M."/>
            <person name="Gaffney P.M."/>
            <person name="Wang S."/>
            <person name="Luo L."/>
            <person name="She Z."/>
            <person name="Ming Y."/>
            <person name="Huang W."/>
            <person name="Zhang S."/>
            <person name="Huang B."/>
            <person name="Zhang Y."/>
            <person name="Qu T."/>
            <person name="Ni P."/>
            <person name="Miao G."/>
            <person name="Wang J."/>
            <person name="Wang Q."/>
            <person name="Steinberg C.E."/>
            <person name="Wang H."/>
            <person name="Li N."/>
            <person name="Qian L."/>
            <person name="Zhang G."/>
            <person name="Li Y."/>
            <person name="Yang H."/>
            <person name="Liu X."/>
            <person name="Wang J."/>
            <person name="Yin Y."/>
            <person name="Wang J."/>
        </authorList>
    </citation>
    <scope>NUCLEOTIDE SEQUENCE [LARGE SCALE GENOMIC DNA]</scope>
    <source>
        <strain evidence="8">05x7-T-G4-1.051#20</strain>
    </source>
</reference>
<dbReference type="PANTHER" id="PTHR11037">
    <property type="entry name" value="TRANSCRIPTION FACTOR CP2"/>
    <property type="match status" value="1"/>
</dbReference>
<dbReference type="OrthoDB" id="7680836at2759"/>
<evidence type="ECO:0000256" key="1">
    <source>
        <dbReference type="ARBA" id="ARBA00004123"/>
    </source>
</evidence>
<dbReference type="GO" id="GO:0000978">
    <property type="term" value="F:RNA polymerase II cis-regulatory region sequence-specific DNA binding"/>
    <property type="evidence" value="ECO:0007669"/>
    <property type="project" value="TreeGrafter"/>
</dbReference>
<evidence type="ECO:0000313" key="8">
    <source>
        <dbReference type="EMBL" id="EKC42175.1"/>
    </source>
</evidence>
<feature type="compositionally biased region" description="Basic and acidic residues" evidence="7">
    <location>
        <begin position="782"/>
        <end position="793"/>
    </location>
</feature>
<dbReference type="Pfam" id="PF04516">
    <property type="entry name" value="CP2"/>
    <property type="match status" value="1"/>
</dbReference>
<keyword evidence="4" id="KW-0804">Transcription</keyword>
<keyword evidence="5 6" id="KW-0539">Nucleus</keyword>
<feature type="region of interest" description="Disordered" evidence="7">
    <location>
        <begin position="180"/>
        <end position="224"/>
    </location>
</feature>
<evidence type="ECO:0000256" key="5">
    <source>
        <dbReference type="ARBA" id="ARBA00023242"/>
    </source>
</evidence>
<feature type="compositionally biased region" description="Basic residues" evidence="7">
    <location>
        <begin position="190"/>
        <end position="204"/>
    </location>
</feature>
<dbReference type="InterPro" id="IPR057520">
    <property type="entry name" value="GRHL1/CP2_C"/>
</dbReference>
<dbReference type="EMBL" id="JH823233">
    <property type="protein sequence ID" value="EKC42175.1"/>
    <property type="molecule type" value="Genomic_DNA"/>
</dbReference>
<evidence type="ECO:0000256" key="7">
    <source>
        <dbReference type="SAM" id="MobiDB-lite"/>
    </source>
</evidence>
<keyword evidence="3 6" id="KW-0238">DNA-binding</keyword>
<evidence type="ECO:0000256" key="3">
    <source>
        <dbReference type="ARBA" id="ARBA00023125"/>
    </source>
</evidence>
<keyword evidence="2" id="KW-0805">Transcription regulation</keyword>
<feature type="region of interest" description="Disordered" evidence="7">
    <location>
        <begin position="756"/>
        <end position="794"/>
    </location>
</feature>
<dbReference type="AlphaFoldDB" id="K1RKN4"/>
<dbReference type="InterPro" id="IPR040167">
    <property type="entry name" value="TF_CP2-like"/>
</dbReference>
<organism evidence="8">
    <name type="scientific">Magallana gigas</name>
    <name type="common">Pacific oyster</name>
    <name type="synonym">Crassostrea gigas</name>
    <dbReference type="NCBI Taxonomy" id="29159"/>
    <lineage>
        <taxon>Eukaryota</taxon>
        <taxon>Metazoa</taxon>
        <taxon>Spiralia</taxon>
        <taxon>Lophotrochozoa</taxon>
        <taxon>Mollusca</taxon>
        <taxon>Bivalvia</taxon>
        <taxon>Autobranchia</taxon>
        <taxon>Pteriomorphia</taxon>
        <taxon>Ostreida</taxon>
        <taxon>Ostreoidea</taxon>
        <taxon>Ostreidae</taxon>
        <taxon>Magallana</taxon>
    </lineage>
</organism>
<dbReference type="InParanoid" id="K1RKN4"/>
<name>K1RKN4_MAGGI</name>
<gene>
    <name evidence="8" type="ORF">CGI_10027969</name>
</gene>
<dbReference type="GO" id="GO:0001228">
    <property type="term" value="F:DNA-binding transcription activator activity, RNA polymerase II-specific"/>
    <property type="evidence" value="ECO:0007669"/>
    <property type="project" value="TreeGrafter"/>
</dbReference>
<comment type="subcellular location">
    <subcellularLocation>
        <location evidence="1 6">Nucleus</location>
    </subcellularLocation>
</comment>
<evidence type="ECO:0000256" key="2">
    <source>
        <dbReference type="ARBA" id="ARBA00023015"/>
    </source>
</evidence>
<accession>K1RKN4</accession>
<dbReference type="GO" id="GO:0005634">
    <property type="term" value="C:nucleus"/>
    <property type="evidence" value="ECO:0007669"/>
    <property type="project" value="UniProtKB-SubCell"/>
</dbReference>
<proteinExistence type="predicted"/>
<dbReference type="KEGG" id="crg:105325116"/>
<evidence type="ECO:0000256" key="6">
    <source>
        <dbReference type="PROSITE-ProRule" id="PRU01313"/>
    </source>
</evidence>
<evidence type="ECO:0000256" key="4">
    <source>
        <dbReference type="ARBA" id="ARBA00023163"/>
    </source>
</evidence>
<dbReference type="PANTHER" id="PTHR11037:SF20">
    <property type="entry name" value="PROTEIN GRAINYHEAD"/>
    <property type="match status" value="1"/>
</dbReference>
<sequence length="963" mass="108043">MHCKMTNEPGRKSRRLLMRLSDMDVFDNKLDATLRDICHILIWENESSQSDCGEAGTFSPKVSGGRALYDDGPPNDPNGYFRHPLTAAETAISSEASALAYEYSKLPALDASGMKIGETNDYKDIIRANQSPEQTGVEESENESEYLNLETKFLSEDICEVNDQVPPPIDHVIEVCTVTTPAPASQQPPKRPKSTRSKGKKSSGRGKGPIAVTVEPRSASLRTEESLENPLMTNQRIKNGNSTSAGNTSILYKNSPIAEDCRNFGEIEQCDTDPLLNCCSSEKFEEQKESTFKIKKALHEKLCKKPSVQGTQEVLLNDSSVTNSEPVSPNGYSSDAVAVLESNELHPLSVSTNSPTESFSEEQTTMHDSVAMSLGMPMACAASTLTNTISPLDISMHHTHEQCYSGLMDVRPNQLLAGQSEQDLLQNNAIQHQTMRQNSYPVSTCQSTYAGSGYIYPITPPQMNHSPPGNEMIERYLQQQQHQYHQEPSPSYGYYGVNMKENYAMKSPDSGYQEPCLSPTDQLSIMYNHDAGSYGEVTTTSCQKVGKRRKSAPAVYQKQLWSACEKMPSFGTVIPKLPEDTAGYKCILETPISSACRRDEDRVTYLNKGQYYGLTIEYTGEQLPPSGMVKSVIMVVFRDDKSVEDEQKAWEFWHSRQHSHKQRVIDIDTKDSQGVQACNITEVSYNAVSVRWNPRDSPIKVNVAVHCLSTDFSNQKGVKGLPLHVQIDTYENAREDPVHRGYCQIKVFCDKGAERKTRDEERRLKTRQTPEGPNQARKRSHDNHYHPPSERSEFYSMQDTKSMPFLFTPSADEDGIKKAEKSPSRLSISGLDDDGNSSLNSLGDSFDDVLCPPFKRQRRDSYESFQKVLLYVREHHESVFTALMLRTPTLHGLLKAVEEKYNIPVENIKITYKRSKKGIIVKMDDNIVRHYSHESTFIIEMNKIGDSQDFEIILTEIEAVPSC</sequence>
<dbReference type="Pfam" id="PF25416">
    <property type="entry name" value="GRHL1_C"/>
    <property type="match status" value="1"/>
</dbReference>
<dbReference type="HOGENOM" id="CLU_307229_0_0_1"/>
<dbReference type="InterPro" id="IPR007604">
    <property type="entry name" value="CP2"/>
</dbReference>
<dbReference type="PROSITE" id="PS51968">
    <property type="entry name" value="GRH_CP2_DB"/>
    <property type="match status" value="1"/>
</dbReference>
<protein>
    <submittedName>
        <fullName evidence="8">Grainyhead-like protein 2-like protein</fullName>
    </submittedName>
</protein>